<evidence type="ECO:0000256" key="2">
    <source>
        <dbReference type="ARBA" id="ARBA00022679"/>
    </source>
</evidence>
<feature type="transmembrane region" description="Helical" evidence="7">
    <location>
        <begin position="6"/>
        <end position="27"/>
    </location>
</feature>
<feature type="transmembrane region" description="Helical" evidence="7">
    <location>
        <begin position="34"/>
        <end position="53"/>
    </location>
</feature>
<proteinExistence type="inferred from homology"/>
<evidence type="ECO:0000259" key="8">
    <source>
        <dbReference type="Pfam" id="PF01529"/>
    </source>
</evidence>
<keyword evidence="3 7" id="KW-0812">Transmembrane</keyword>
<feature type="domain" description="Palmitoyltransferase DHHC" evidence="8">
    <location>
        <begin position="81"/>
        <end position="209"/>
    </location>
</feature>
<comment type="catalytic activity">
    <reaction evidence="7">
        <text>L-cysteinyl-[protein] + hexadecanoyl-CoA = S-hexadecanoyl-L-cysteinyl-[protein] + CoA</text>
        <dbReference type="Rhea" id="RHEA:36683"/>
        <dbReference type="Rhea" id="RHEA-COMP:10131"/>
        <dbReference type="Rhea" id="RHEA-COMP:11032"/>
        <dbReference type="ChEBI" id="CHEBI:29950"/>
        <dbReference type="ChEBI" id="CHEBI:57287"/>
        <dbReference type="ChEBI" id="CHEBI:57379"/>
        <dbReference type="ChEBI" id="CHEBI:74151"/>
        <dbReference type="EC" id="2.3.1.225"/>
    </reaction>
</comment>
<dbReference type="KEGG" id="acan:ACA1_149500"/>
<dbReference type="PROSITE" id="PS50216">
    <property type="entry name" value="DHHC"/>
    <property type="match status" value="1"/>
</dbReference>
<protein>
    <recommendedName>
        <fullName evidence="7">Palmitoyltransferase</fullName>
        <ecNumber evidence="7">2.3.1.225</ecNumber>
    </recommendedName>
</protein>
<dbReference type="GO" id="GO:0005783">
    <property type="term" value="C:endoplasmic reticulum"/>
    <property type="evidence" value="ECO:0007669"/>
    <property type="project" value="TreeGrafter"/>
</dbReference>
<dbReference type="RefSeq" id="XP_004351559.1">
    <property type="nucleotide sequence ID" value="XM_004351507.1"/>
</dbReference>
<dbReference type="PANTHER" id="PTHR22883">
    <property type="entry name" value="ZINC FINGER DHHC DOMAIN CONTAINING PROTEIN"/>
    <property type="match status" value="1"/>
</dbReference>
<evidence type="ECO:0000256" key="4">
    <source>
        <dbReference type="ARBA" id="ARBA00022989"/>
    </source>
</evidence>
<dbReference type="GO" id="GO:0016020">
    <property type="term" value="C:membrane"/>
    <property type="evidence" value="ECO:0007669"/>
    <property type="project" value="UniProtKB-SubCell"/>
</dbReference>
<evidence type="ECO:0000256" key="1">
    <source>
        <dbReference type="ARBA" id="ARBA00004141"/>
    </source>
</evidence>
<dbReference type="EC" id="2.3.1.225" evidence="7"/>
<comment type="similarity">
    <text evidence="7">Belongs to the DHHC palmitoyltransferase family.</text>
</comment>
<comment type="domain">
    <text evidence="7">The DHHC domain is required for palmitoyltransferase activity.</text>
</comment>
<dbReference type="AlphaFoldDB" id="L8HC12"/>
<name>L8HC12_ACACF</name>
<evidence type="ECO:0000313" key="10">
    <source>
        <dbReference type="Proteomes" id="UP000011083"/>
    </source>
</evidence>
<keyword evidence="5 7" id="KW-0472">Membrane</keyword>
<evidence type="ECO:0000256" key="5">
    <source>
        <dbReference type="ARBA" id="ARBA00023136"/>
    </source>
</evidence>
<dbReference type="GO" id="GO:0005794">
    <property type="term" value="C:Golgi apparatus"/>
    <property type="evidence" value="ECO:0007669"/>
    <property type="project" value="TreeGrafter"/>
</dbReference>
<evidence type="ECO:0000256" key="7">
    <source>
        <dbReference type="RuleBase" id="RU079119"/>
    </source>
</evidence>
<evidence type="ECO:0000256" key="3">
    <source>
        <dbReference type="ARBA" id="ARBA00022692"/>
    </source>
</evidence>
<sequence>MSNTIYYTVWAVCHCAAYIVGLSYPHLQTPETGMLWVGLVVTSLSAAGCYYLASTSDPGYLPIATPTALAPSDETIAAAPHLYCSTCNIYPRPLRSKHCRTCDRCVERFDHHCPMIANCVGKKNAPYFWGFTVHQCLNLLCAFGFVLADLRTDPYPQWRRPIAYDIPREYVVYALSLVLFNFFCLAFGFAFSVTYWLVQNVTTNERINQARYSYFHQGESRFDKGPWHNVLVYFNLVSEDTDPLSLENSLQHHQP</sequence>
<dbReference type="GO" id="GO:0019706">
    <property type="term" value="F:protein-cysteine S-palmitoyltransferase activity"/>
    <property type="evidence" value="ECO:0007669"/>
    <property type="project" value="UniProtKB-EC"/>
</dbReference>
<dbReference type="STRING" id="1257118.L8HC12"/>
<dbReference type="OMA" id="IWHILIM"/>
<dbReference type="VEuPathDB" id="AmoebaDB:ACA1_149500"/>
<dbReference type="EMBL" id="KB007870">
    <property type="protein sequence ID" value="ELR22782.1"/>
    <property type="molecule type" value="Genomic_DNA"/>
</dbReference>
<gene>
    <name evidence="9" type="ORF">ACA1_149500</name>
</gene>
<feature type="transmembrane region" description="Helical" evidence="7">
    <location>
        <begin position="170"/>
        <end position="198"/>
    </location>
</feature>
<keyword evidence="4 7" id="KW-1133">Transmembrane helix</keyword>
<reference evidence="9 10" key="1">
    <citation type="journal article" date="2013" name="Genome Biol.">
        <title>Genome of Acanthamoeba castellanii highlights extensive lateral gene transfer and early evolution of tyrosine kinase signaling.</title>
        <authorList>
            <person name="Clarke M."/>
            <person name="Lohan A.J."/>
            <person name="Liu B."/>
            <person name="Lagkouvardos I."/>
            <person name="Roy S."/>
            <person name="Zafar N."/>
            <person name="Bertelli C."/>
            <person name="Schilde C."/>
            <person name="Kianianmomeni A."/>
            <person name="Burglin T.R."/>
            <person name="Frech C."/>
            <person name="Turcotte B."/>
            <person name="Kopec K.O."/>
            <person name="Synnott J.M."/>
            <person name="Choo C."/>
            <person name="Paponov I."/>
            <person name="Finkler A."/>
            <person name="Soon Heng Tan C."/>
            <person name="Hutchins A.P."/>
            <person name="Weinmeier T."/>
            <person name="Rattei T."/>
            <person name="Chu J.S."/>
            <person name="Gimenez G."/>
            <person name="Irimia M."/>
            <person name="Rigden D.J."/>
            <person name="Fitzpatrick D.A."/>
            <person name="Lorenzo-Morales J."/>
            <person name="Bateman A."/>
            <person name="Chiu C.H."/>
            <person name="Tang P."/>
            <person name="Hegemann P."/>
            <person name="Fromm H."/>
            <person name="Raoult D."/>
            <person name="Greub G."/>
            <person name="Miranda-Saavedra D."/>
            <person name="Chen N."/>
            <person name="Nash P."/>
            <person name="Ginger M.L."/>
            <person name="Horn M."/>
            <person name="Schaap P."/>
            <person name="Caler L."/>
            <person name="Loftus B."/>
        </authorList>
    </citation>
    <scope>NUCLEOTIDE SEQUENCE [LARGE SCALE GENOMIC DNA]</scope>
    <source>
        <strain evidence="9 10">Neff</strain>
    </source>
</reference>
<feature type="transmembrane region" description="Helical" evidence="7">
    <location>
        <begin position="127"/>
        <end position="150"/>
    </location>
</feature>
<evidence type="ECO:0000313" key="9">
    <source>
        <dbReference type="EMBL" id="ELR22782.1"/>
    </source>
</evidence>
<keyword evidence="2 7" id="KW-0808">Transferase</keyword>
<dbReference type="InterPro" id="IPR001594">
    <property type="entry name" value="Palmitoyltrfase_DHHC"/>
</dbReference>
<organism evidence="9 10">
    <name type="scientific">Acanthamoeba castellanii (strain ATCC 30010 / Neff)</name>
    <dbReference type="NCBI Taxonomy" id="1257118"/>
    <lineage>
        <taxon>Eukaryota</taxon>
        <taxon>Amoebozoa</taxon>
        <taxon>Discosea</taxon>
        <taxon>Longamoebia</taxon>
        <taxon>Centramoebida</taxon>
        <taxon>Acanthamoebidae</taxon>
        <taxon>Acanthamoeba</taxon>
    </lineage>
</organism>
<dbReference type="OrthoDB" id="9909019at2759"/>
<comment type="subcellular location">
    <subcellularLocation>
        <location evidence="1">Membrane</location>
        <topology evidence="1">Multi-pass membrane protein</topology>
    </subcellularLocation>
</comment>
<evidence type="ECO:0000256" key="6">
    <source>
        <dbReference type="ARBA" id="ARBA00023315"/>
    </source>
</evidence>
<dbReference type="GO" id="GO:0006612">
    <property type="term" value="P:protein targeting to membrane"/>
    <property type="evidence" value="ECO:0007669"/>
    <property type="project" value="TreeGrafter"/>
</dbReference>
<accession>L8HC12</accession>
<dbReference type="Pfam" id="PF01529">
    <property type="entry name" value="DHHC"/>
    <property type="match status" value="1"/>
</dbReference>
<dbReference type="GeneID" id="14923741"/>
<dbReference type="Proteomes" id="UP000011083">
    <property type="component" value="Unassembled WGS sequence"/>
</dbReference>
<keyword evidence="6 7" id="KW-0012">Acyltransferase</keyword>
<dbReference type="InterPro" id="IPR039859">
    <property type="entry name" value="PFA4/ZDH16/20/ERF2-like"/>
</dbReference>
<keyword evidence="10" id="KW-1185">Reference proteome</keyword>